<dbReference type="OrthoDB" id="6191410at2"/>
<sequence>MIKPALLDKKIEKPHSWSGIPHGEWIGELIQSRLDEWCPKLFGYHMLKIGGLSAELDSRFCNIKHQVNLDNKNSLRNITSELPQLPFLEKSIDACVLAHQLDYSSDPHQLLREVDRVLINDGYMILTGFNPMSAIGLASLFPWRKNNLPWSGRMFTPHRIKDWLSVLNFEVVYSDCFALAPLTRYRTIWTWFENLGGDSVKPISGIYFIVARKRTYPLRPIKSAWKKKPKLAPISVAQTRQGKIKSDQPG</sequence>
<keyword evidence="2" id="KW-0489">Methyltransferase</keyword>
<dbReference type="PANTHER" id="PTHR43036:SF2">
    <property type="entry name" value="OS04G0481300 PROTEIN"/>
    <property type="match status" value="1"/>
</dbReference>
<accession>A0A090IUP8</accession>
<keyword evidence="2" id="KW-0808">Transferase</keyword>
<dbReference type="Proteomes" id="UP000032427">
    <property type="component" value="Chromosome 1"/>
</dbReference>
<feature type="domain" description="Methyltransferase type 11" evidence="1">
    <location>
        <begin position="75"/>
        <end position="126"/>
    </location>
</feature>
<dbReference type="Gene3D" id="3.40.50.150">
    <property type="entry name" value="Vaccinia Virus protein VP39"/>
    <property type="match status" value="1"/>
</dbReference>
<evidence type="ECO:0000259" key="1">
    <source>
        <dbReference type="Pfam" id="PF08241"/>
    </source>
</evidence>
<gene>
    <name evidence="2" type="ORF">AWOD_I_2055</name>
</gene>
<dbReference type="SUPFAM" id="SSF53335">
    <property type="entry name" value="S-adenosyl-L-methionine-dependent methyltransferases"/>
    <property type="match status" value="1"/>
</dbReference>
<dbReference type="GO" id="GO:0032259">
    <property type="term" value="P:methylation"/>
    <property type="evidence" value="ECO:0007669"/>
    <property type="project" value="UniProtKB-KW"/>
</dbReference>
<dbReference type="InterPro" id="IPR013216">
    <property type="entry name" value="Methyltransf_11"/>
</dbReference>
<dbReference type="KEGG" id="awd:AWOD_I_2055"/>
<keyword evidence="3" id="KW-1185">Reference proteome</keyword>
<evidence type="ECO:0000313" key="2">
    <source>
        <dbReference type="EMBL" id="CED72120.1"/>
    </source>
</evidence>
<dbReference type="GeneID" id="28541632"/>
<name>A0A090IUP8_9GAMM</name>
<dbReference type="AlphaFoldDB" id="A0A090IUP8"/>
<dbReference type="STRING" id="80852.AWOD_I_2055"/>
<dbReference type="PANTHER" id="PTHR43036">
    <property type="entry name" value="OSJNBB0011N17.9 PROTEIN"/>
    <property type="match status" value="1"/>
</dbReference>
<dbReference type="PATRIC" id="fig|80852.17.peg.2126"/>
<protein>
    <submittedName>
        <fullName evidence="2">Putative methyltransferase</fullName>
    </submittedName>
</protein>
<dbReference type="HOGENOM" id="CLU_075049_1_0_6"/>
<reference evidence="3" key="1">
    <citation type="submission" date="2014-09" db="EMBL/GenBank/DDBJ databases">
        <authorList>
            <person name="Hjerde E."/>
        </authorList>
    </citation>
    <scope>NUCLEOTIDE SEQUENCE [LARGE SCALE GENOMIC DNA]</scope>
    <source>
        <strain evidence="3">06/09/139</strain>
    </source>
</reference>
<proteinExistence type="predicted"/>
<dbReference type="EMBL" id="LN554846">
    <property type="protein sequence ID" value="CED72120.1"/>
    <property type="molecule type" value="Genomic_DNA"/>
</dbReference>
<dbReference type="InterPro" id="IPR029063">
    <property type="entry name" value="SAM-dependent_MTases_sf"/>
</dbReference>
<dbReference type="GO" id="GO:0008757">
    <property type="term" value="F:S-adenosylmethionine-dependent methyltransferase activity"/>
    <property type="evidence" value="ECO:0007669"/>
    <property type="project" value="InterPro"/>
</dbReference>
<organism evidence="2 3">
    <name type="scientific">Aliivibrio wodanis</name>
    <dbReference type="NCBI Taxonomy" id="80852"/>
    <lineage>
        <taxon>Bacteria</taxon>
        <taxon>Pseudomonadati</taxon>
        <taxon>Pseudomonadota</taxon>
        <taxon>Gammaproteobacteria</taxon>
        <taxon>Vibrionales</taxon>
        <taxon>Vibrionaceae</taxon>
        <taxon>Aliivibrio</taxon>
    </lineage>
</organism>
<evidence type="ECO:0000313" key="3">
    <source>
        <dbReference type="Proteomes" id="UP000032427"/>
    </source>
</evidence>
<dbReference type="Pfam" id="PF08241">
    <property type="entry name" value="Methyltransf_11"/>
    <property type="match status" value="1"/>
</dbReference>